<feature type="modified residue" description="N6-(pyridoxal phosphate)lysine" evidence="6">
    <location>
        <position position="243"/>
    </location>
</feature>
<evidence type="ECO:0000256" key="5">
    <source>
        <dbReference type="ARBA" id="ARBA00023239"/>
    </source>
</evidence>
<dbReference type="STRING" id="106370.Francci3_2711"/>
<dbReference type="EMBL" id="CP000249">
    <property type="protein sequence ID" value="ABD12072.1"/>
    <property type="molecule type" value="Genomic_DNA"/>
</dbReference>
<dbReference type="Proteomes" id="UP000001937">
    <property type="component" value="Chromosome"/>
</dbReference>
<organism evidence="8 9">
    <name type="scientific">Frankia casuarinae (strain DSM 45818 / CECT 9043 / HFP020203 / CcI3)</name>
    <dbReference type="NCBI Taxonomy" id="106370"/>
    <lineage>
        <taxon>Bacteria</taxon>
        <taxon>Bacillati</taxon>
        <taxon>Actinomycetota</taxon>
        <taxon>Actinomycetes</taxon>
        <taxon>Frankiales</taxon>
        <taxon>Frankiaceae</taxon>
        <taxon>Frankia</taxon>
    </lineage>
</organism>
<gene>
    <name evidence="8" type="ordered locus">Francci3_2711</name>
</gene>
<dbReference type="PANTHER" id="PTHR45677">
    <property type="entry name" value="GLUTAMATE DECARBOXYLASE-RELATED"/>
    <property type="match status" value="1"/>
</dbReference>
<evidence type="ECO:0000256" key="1">
    <source>
        <dbReference type="ARBA" id="ARBA00001933"/>
    </source>
</evidence>
<dbReference type="InterPro" id="IPR015424">
    <property type="entry name" value="PyrdxlP-dep_Trfase"/>
</dbReference>
<dbReference type="KEGG" id="fra:Francci3_2711"/>
<comment type="cofactor">
    <cofactor evidence="1 6 7">
        <name>pyridoxal 5'-phosphate</name>
        <dbReference type="ChEBI" id="CHEBI:597326"/>
    </cofactor>
</comment>
<dbReference type="HOGENOM" id="CLU_045538_0_0_11"/>
<dbReference type="PhylomeDB" id="Q2J9H0"/>
<dbReference type="GO" id="GO:0019752">
    <property type="term" value="P:carboxylic acid metabolic process"/>
    <property type="evidence" value="ECO:0007669"/>
    <property type="project" value="InterPro"/>
</dbReference>
<dbReference type="GO" id="GO:0004058">
    <property type="term" value="F:aromatic-L-amino-acid decarboxylase activity"/>
    <property type="evidence" value="ECO:0007669"/>
    <property type="project" value="UniProtKB-ARBA"/>
</dbReference>
<evidence type="ECO:0000256" key="6">
    <source>
        <dbReference type="PIRSR" id="PIRSR602129-50"/>
    </source>
</evidence>
<evidence type="ECO:0000313" key="8">
    <source>
        <dbReference type="EMBL" id="ABD12072.1"/>
    </source>
</evidence>
<dbReference type="RefSeq" id="WP_011437103.1">
    <property type="nucleotide sequence ID" value="NC_007777.1"/>
</dbReference>
<dbReference type="eggNOG" id="COG0076">
    <property type="taxonomic scope" value="Bacteria"/>
</dbReference>
<dbReference type="InterPro" id="IPR002129">
    <property type="entry name" value="PyrdxlP-dep_de-COase"/>
</dbReference>
<evidence type="ECO:0000256" key="7">
    <source>
        <dbReference type="RuleBase" id="RU000382"/>
    </source>
</evidence>
<keyword evidence="3" id="KW-0210">Decarboxylase</keyword>
<dbReference type="Gene3D" id="3.40.640.10">
    <property type="entry name" value="Type I PLP-dependent aspartate aminotransferase-like (Major domain)"/>
    <property type="match status" value="1"/>
</dbReference>
<keyword evidence="9" id="KW-1185">Reference proteome</keyword>
<dbReference type="GO" id="GO:0030170">
    <property type="term" value="F:pyridoxal phosphate binding"/>
    <property type="evidence" value="ECO:0007669"/>
    <property type="project" value="InterPro"/>
</dbReference>
<evidence type="ECO:0000256" key="3">
    <source>
        <dbReference type="ARBA" id="ARBA00022793"/>
    </source>
</evidence>
<dbReference type="Gene3D" id="3.90.1150.170">
    <property type="match status" value="1"/>
</dbReference>
<evidence type="ECO:0000256" key="4">
    <source>
        <dbReference type="ARBA" id="ARBA00022898"/>
    </source>
</evidence>
<name>Q2J9H0_FRACC</name>
<keyword evidence="5 7" id="KW-0456">Lyase</keyword>
<dbReference type="Pfam" id="PF00282">
    <property type="entry name" value="Pyridoxal_deC"/>
    <property type="match status" value="1"/>
</dbReference>
<proteinExistence type="inferred from homology"/>
<dbReference type="AlphaFoldDB" id="Q2J9H0"/>
<reference evidence="8 9" key="1">
    <citation type="journal article" date="2007" name="Genome Res.">
        <title>Genome characteristics of facultatively symbiotic Frankia sp. strains reflect host range and host plant biogeography.</title>
        <authorList>
            <person name="Normand P."/>
            <person name="Lapierre P."/>
            <person name="Tisa L.S."/>
            <person name="Gogarten J.P."/>
            <person name="Alloisio N."/>
            <person name="Bagnarol E."/>
            <person name="Bassi C.A."/>
            <person name="Berry A.M."/>
            <person name="Bickhart D.M."/>
            <person name="Choisne N."/>
            <person name="Couloux A."/>
            <person name="Cournoyer B."/>
            <person name="Cruveiller S."/>
            <person name="Daubin V."/>
            <person name="Demange N."/>
            <person name="Francino M.P."/>
            <person name="Goltsman E."/>
            <person name="Huang Y."/>
            <person name="Kopp O.R."/>
            <person name="Labarre L."/>
            <person name="Lapidus A."/>
            <person name="Lavire C."/>
            <person name="Marechal J."/>
            <person name="Martinez M."/>
            <person name="Mastronunzio J.E."/>
            <person name="Mullin B.C."/>
            <person name="Niemann J."/>
            <person name="Pujic P."/>
            <person name="Rawnsley T."/>
            <person name="Rouy Z."/>
            <person name="Schenowitz C."/>
            <person name="Sellstedt A."/>
            <person name="Tavares F."/>
            <person name="Tomkins J.P."/>
            <person name="Vallenet D."/>
            <person name="Valverde C."/>
            <person name="Wall L.G."/>
            <person name="Wang Y."/>
            <person name="Medigue C."/>
            <person name="Benson D.R."/>
        </authorList>
    </citation>
    <scope>NUCLEOTIDE SEQUENCE [LARGE SCALE GENOMIC DNA]</scope>
    <source>
        <strain evidence="9">DSM 45818 / CECT 9043 / CcI3</strain>
    </source>
</reference>
<dbReference type="GO" id="GO:0005737">
    <property type="term" value="C:cytoplasm"/>
    <property type="evidence" value="ECO:0007669"/>
    <property type="project" value="TreeGrafter"/>
</dbReference>
<evidence type="ECO:0000313" key="9">
    <source>
        <dbReference type="Proteomes" id="UP000001937"/>
    </source>
</evidence>
<protein>
    <submittedName>
        <fullName evidence="8">Pyridoxal-dependent decarboxylase</fullName>
    </submittedName>
</protein>
<evidence type="ECO:0000256" key="2">
    <source>
        <dbReference type="ARBA" id="ARBA00009533"/>
    </source>
</evidence>
<dbReference type="PANTHER" id="PTHR45677:SF8">
    <property type="entry name" value="CYSTEINE SULFINIC ACID DECARBOXYLASE"/>
    <property type="match status" value="1"/>
</dbReference>
<dbReference type="InterPro" id="IPR015421">
    <property type="entry name" value="PyrdxlP-dep_Trfase_major"/>
</dbReference>
<dbReference type="SUPFAM" id="SSF53383">
    <property type="entry name" value="PLP-dependent transferases"/>
    <property type="match status" value="1"/>
</dbReference>
<sequence>MPEPWLPLCKNEASPRFLGFGDTGDDVAALAGGVLALFTQQNLINQSFDSPSATFIEITVLRWLRELLGFTNPPVQDVMTVWDVGGVIAHGGTMSNTVAMMLAREHAAPGTMECGVTDPGRFAIVVPRGIGHYSVKSALAWIGAGSQLIEVDTAGFRYDLAKLERALAENQGRVMAVVAYAGDSRTQTIENLQGVHDVTRAADERIWLHADACWGLLCAFSDHLRHKIAGISGFDSVTVDPHKVMAVPHALSALLVRTPASLRTIASYSDLIMQEDFAFGQVTPFVGTKGWLSLKLWMLMRTHGRTGLAAMAEKRVANAQRFAALVDACPRTIRLHEPDLLAVAFLYLPVSYANATDHVSAIELVNHANRWIHERMLAEGIWHLHQFSIRDDAGILRKGATVYPLRFMAANPHIEAEHMTGVLDHAVALGQAWEASEHAEDRA</sequence>
<comment type="similarity">
    <text evidence="2 7">Belongs to the group II decarboxylase family.</text>
</comment>
<accession>Q2J9H0</accession>
<keyword evidence="4 6" id="KW-0663">Pyridoxal phosphate</keyword>